<dbReference type="OrthoDB" id="7955330at2"/>
<evidence type="ECO:0000313" key="3">
    <source>
        <dbReference type="Proteomes" id="UP000294664"/>
    </source>
</evidence>
<proteinExistence type="predicted"/>
<dbReference type="InterPro" id="IPR008274">
    <property type="entry name" value="AldOxase/xan_DH_MoCoBD1"/>
</dbReference>
<name>A0A4R3LSM9_9HYPH</name>
<dbReference type="InterPro" id="IPR037165">
    <property type="entry name" value="AldOxase/xan_DH_Mopterin-bd_sf"/>
</dbReference>
<sequence>MSHDPRALPAGLRNNPRLSTWVRFAAARTVIVTSGKVEIGQGIATAMAQIAAEELDVALDRVRIAPLTTAGGPDEGITSGSRSVGEGGAALRQACAEIRHILIVAAAARLGCSADAISVADGAFLRDGTLTALTYWDLPHATLLERSATGTVAPKPPAQHRIVGRPAARRDLPDKVMGRPRFLQDIDLPGMLYGRVVRPPTGEVRLVGFDAAKLRAMPGIIAVIEDGSFLGIVAAREEQAVAARAAALKTARWEDISLPTDSGEISDWLVAQPNRATIVADRRDGSAPKGPLRHVSARFTKPYLAHGAIGPSCALARAASGGWEIWSHSQSLFPLREDIARVLQVPLDQVLLTHAEGSGCYGHNGADDVALDAVLLSRAVGGRPVQVQWMREDEFAFEPYGPAMVVEVRAALDIDGAIAEWELHGWSNGHLSRPGVARTADRSSALLAAWTLADPVPRAPQIDPPLGPAGVEHGGLSRNAISTIYDFPTQKVVGHLVETLPLRASSLRAIGAYANIFAIESFLDELALAAGADPLDFRLRHLADPRAKAVLELAAARAGWTRGAVSDGTWGRGLAVARYSNHLGYFAVVIDLSVDPDLRVTRAVAAVDVGQVVNPDGVINQAEGGIVQAISWTLKEEMRFARDGTRSVNWEEYPILGFSEVPDIEVHLIANPEAPPLGAGEMTMGPTAAAIANALAHALEARVRDLPITRARLLAL</sequence>
<dbReference type="Pfam" id="PF02738">
    <property type="entry name" value="MoCoBD_1"/>
    <property type="match status" value="1"/>
</dbReference>
<reference evidence="2 3" key="1">
    <citation type="submission" date="2019-03" db="EMBL/GenBank/DDBJ databases">
        <title>Genomic Encyclopedia of Type Strains, Phase IV (KMG-IV): sequencing the most valuable type-strain genomes for metagenomic binning, comparative biology and taxonomic classification.</title>
        <authorList>
            <person name="Goeker M."/>
        </authorList>
    </citation>
    <scope>NUCLEOTIDE SEQUENCE [LARGE SCALE GENOMIC DNA]</scope>
    <source>
        <strain evidence="2 3">DSM 9035</strain>
    </source>
</reference>
<dbReference type="RefSeq" id="WP_132032668.1">
    <property type="nucleotide sequence ID" value="NZ_SMAI01000009.1"/>
</dbReference>
<dbReference type="SUPFAM" id="SSF54665">
    <property type="entry name" value="CO dehydrogenase molybdoprotein N-domain-like"/>
    <property type="match status" value="1"/>
</dbReference>
<organism evidence="2 3">
    <name type="scientific">Aquabacter spiritensis</name>
    <dbReference type="NCBI Taxonomy" id="933073"/>
    <lineage>
        <taxon>Bacteria</taxon>
        <taxon>Pseudomonadati</taxon>
        <taxon>Pseudomonadota</taxon>
        <taxon>Alphaproteobacteria</taxon>
        <taxon>Hyphomicrobiales</taxon>
        <taxon>Xanthobacteraceae</taxon>
        <taxon>Aquabacter</taxon>
    </lineage>
</organism>
<dbReference type="SUPFAM" id="SSF56003">
    <property type="entry name" value="Molybdenum cofactor-binding domain"/>
    <property type="match status" value="2"/>
</dbReference>
<accession>A0A4R3LSM9</accession>
<comment type="caution">
    <text evidence="2">The sequence shown here is derived from an EMBL/GenBank/DDBJ whole genome shotgun (WGS) entry which is preliminary data.</text>
</comment>
<dbReference type="InterPro" id="IPR036856">
    <property type="entry name" value="Ald_Oxase/Xan_DH_a/b_sf"/>
</dbReference>
<protein>
    <submittedName>
        <fullName evidence="2">CO/xanthine dehydrogenase Mo-binding subunit</fullName>
    </submittedName>
</protein>
<dbReference type="Proteomes" id="UP000294664">
    <property type="component" value="Unassembled WGS sequence"/>
</dbReference>
<dbReference type="PANTHER" id="PTHR47495">
    <property type="entry name" value="ALDEHYDE DEHYDROGENASE"/>
    <property type="match status" value="1"/>
</dbReference>
<keyword evidence="3" id="KW-1185">Reference proteome</keyword>
<dbReference type="AlphaFoldDB" id="A0A4R3LSM9"/>
<dbReference type="Gene3D" id="3.90.1170.50">
    <property type="entry name" value="Aldehyde oxidase/xanthine dehydrogenase, a/b hammerhead"/>
    <property type="match status" value="1"/>
</dbReference>
<dbReference type="EMBL" id="SMAI01000009">
    <property type="protein sequence ID" value="TCT03584.1"/>
    <property type="molecule type" value="Genomic_DNA"/>
</dbReference>
<dbReference type="PIRSF" id="PIRSF036389">
    <property type="entry name" value="IOR_B"/>
    <property type="match status" value="1"/>
</dbReference>
<dbReference type="InterPro" id="IPR012368">
    <property type="entry name" value="OxRdtase_Mopterin-bd_su_IorB"/>
</dbReference>
<dbReference type="InterPro" id="IPR052516">
    <property type="entry name" value="N-heterocyclic_Hydroxylase"/>
</dbReference>
<dbReference type="InterPro" id="IPR000674">
    <property type="entry name" value="Ald_Oxase/Xan_DH_a/b"/>
</dbReference>
<dbReference type="InterPro" id="IPR046867">
    <property type="entry name" value="AldOxase/xan_DH_MoCoBD2"/>
</dbReference>
<evidence type="ECO:0000259" key="1">
    <source>
        <dbReference type="SMART" id="SM01008"/>
    </source>
</evidence>
<dbReference type="Gene3D" id="3.30.365.10">
    <property type="entry name" value="Aldehyde oxidase/xanthine dehydrogenase, molybdopterin binding domain"/>
    <property type="match status" value="4"/>
</dbReference>
<dbReference type="PANTHER" id="PTHR47495:SF1">
    <property type="entry name" value="BLL3820 PROTEIN"/>
    <property type="match status" value="1"/>
</dbReference>
<dbReference type="Pfam" id="PF20256">
    <property type="entry name" value="MoCoBD_2"/>
    <property type="match status" value="2"/>
</dbReference>
<feature type="domain" description="Aldehyde oxidase/xanthine dehydrogenase a/b hammerhead" evidence="1">
    <location>
        <begin position="177"/>
        <end position="257"/>
    </location>
</feature>
<dbReference type="GO" id="GO:0016491">
    <property type="term" value="F:oxidoreductase activity"/>
    <property type="evidence" value="ECO:0007669"/>
    <property type="project" value="InterPro"/>
</dbReference>
<gene>
    <name evidence="2" type="ORF">EDC64_109134</name>
</gene>
<dbReference type="SMART" id="SM01008">
    <property type="entry name" value="Ald_Xan_dh_C"/>
    <property type="match status" value="1"/>
</dbReference>
<evidence type="ECO:0000313" key="2">
    <source>
        <dbReference type="EMBL" id="TCT03584.1"/>
    </source>
</evidence>